<dbReference type="PROSITE" id="PS51635">
    <property type="entry name" value="PNPLA"/>
    <property type="match status" value="1"/>
</dbReference>
<dbReference type="EMBL" id="FNGS01000002">
    <property type="protein sequence ID" value="SDL55754.1"/>
    <property type="molecule type" value="Genomic_DNA"/>
</dbReference>
<feature type="short sequence motif" description="GXSXG" evidence="4">
    <location>
        <begin position="36"/>
        <end position="40"/>
    </location>
</feature>
<proteinExistence type="predicted"/>
<dbReference type="Proteomes" id="UP000198901">
    <property type="component" value="Unassembled WGS sequence"/>
</dbReference>
<dbReference type="InterPro" id="IPR016035">
    <property type="entry name" value="Acyl_Trfase/lysoPLipase"/>
</dbReference>
<protein>
    <submittedName>
        <fullName evidence="6">NTE family protein</fullName>
    </submittedName>
</protein>
<dbReference type="STRING" id="563176.SAMN04488090_1211"/>
<organism evidence="6 7">
    <name type="scientific">Siphonobacter aquaeclarae</name>
    <dbReference type="NCBI Taxonomy" id="563176"/>
    <lineage>
        <taxon>Bacteria</taxon>
        <taxon>Pseudomonadati</taxon>
        <taxon>Bacteroidota</taxon>
        <taxon>Cytophagia</taxon>
        <taxon>Cytophagales</taxon>
        <taxon>Cytophagaceae</taxon>
        <taxon>Siphonobacter</taxon>
    </lineage>
</organism>
<dbReference type="PANTHER" id="PTHR14226:SF78">
    <property type="entry name" value="SLR0060 PROTEIN"/>
    <property type="match status" value="1"/>
</dbReference>
<keyword evidence="2 4" id="KW-0442">Lipid degradation</keyword>
<dbReference type="OrthoDB" id="9770965at2"/>
<feature type="short sequence motif" description="DGA/G" evidence="4">
    <location>
        <begin position="149"/>
        <end position="151"/>
    </location>
</feature>
<reference evidence="6 7" key="1">
    <citation type="submission" date="2016-10" db="EMBL/GenBank/DDBJ databases">
        <authorList>
            <person name="de Groot N.N."/>
        </authorList>
    </citation>
    <scope>NUCLEOTIDE SEQUENCE [LARGE SCALE GENOMIC DNA]</scope>
    <source>
        <strain evidence="6 7">DSM 21668</strain>
    </source>
</reference>
<gene>
    <name evidence="6" type="ORF">SAMN04488090_1211</name>
</gene>
<dbReference type="RefSeq" id="WP_093199076.1">
    <property type="nucleotide sequence ID" value="NZ_FNGS01000002.1"/>
</dbReference>
<dbReference type="SUPFAM" id="SSF52151">
    <property type="entry name" value="FabD/lysophospholipase-like"/>
    <property type="match status" value="1"/>
</dbReference>
<dbReference type="GO" id="GO:0016787">
    <property type="term" value="F:hydrolase activity"/>
    <property type="evidence" value="ECO:0007669"/>
    <property type="project" value="UniProtKB-UniRule"/>
</dbReference>
<evidence type="ECO:0000313" key="7">
    <source>
        <dbReference type="Proteomes" id="UP000198901"/>
    </source>
</evidence>
<dbReference type="InterPro" id="IPR002641">
    <property type="entry name" value="PNPLA_dom"/>
</dbReference>
<evidence type="ECO:0000256" key="1">
    <source>
        <dbReference type="ARBA" id="ARBA00022801"/>
    </source>
</evidence>
<dbReference type="InterPro" id="IPR050301">
    <property type="entry name" value="NTE"/>
</dbReference>
<accession>A0A1G9L1L9</accession>
<comment type="caution">
    <text evidence="4">Lacks conserved residue(s) required for the propagation of feature annotation.</text>
</comment>
<keyword evidence="7" id="KW-1185">Reference proteome</keyword>
<evidence type="ECO:0000256" key="2">
    <source>
        <dbReference type="ARBA" id="ARBA00022963"/>
    </source>
</evidence>
<keyword evidence="1 4" id="KW-0378">Hydrolase</keyword>
<feature type="active site" description="Nucleophile" evidence="4">
    <location>
        <position position="38"/>
    </location>
</feature>
<evidence type="ECO:0000313" key="6">
    <source>
        <dbReference type="EMBL" id="SDL55754.1"/>
    </source>
</evidence>
<feature type="active site" description="Proton acceptor" evidence="4">
    <location>
        <position position="149"/>
    </location>
</feature>
<feature type="domain" description="PNPLA" evidence="5">
    <location>
        <begin position="5"/>
        <end position="162"/>
    </location>
</feature>
<dbReference type="Pfam" id="PF01734">
    <property type="entry name" value="Patatin"/>
    <property type="match status" value="1"/>
</dbReference>
<name>A0A1G9L1L9_9BACT</name>
<dbReference type="CDD" id="cd07205">
    <property type="entry name" value="Pat_PNPLA6_PNPLA7_NTE1_like"/>
    <property type="match status" value="1"/>
</dbReference>
<sequence length="259" mass="28473">MKTGIVFSGGAVRGFAHLGVMKALNEMGIYADAVSGVSAGAIVGAFIAAKVDPEDAYDRIEQSNYKSYLKLAFSRLGFLKLDRVDDLLQQHLPQTFEDLALPLTVNATDIRTGDEVFFASGPLTRPILASCCLPGIFEPVWHDGRQLIDGGVVNHMPYEPLEALQCDVLIGCHCNPVGASDAPATSMKSVLMRSLYLATARASRSKIARFNCFLEPPELENYNVFDLKKSREIFRIGYEHTRKQAGELEKMMELVLAAR</sequence>
<dbReference type="PANTHER" id="PTHR14226">
    <property type="entry name" value="NEUROPATHY TARGET ESTERASE/SWISS CHEESE D.MELANOGASTER"/>
    <property type="match status" value="1"/>
</dbReference>
<dbReference type="Gene3D" id="3.40.1090.10">
    <property type="entry name" value="Cytosolic phospholipase A2 catalytic domain"/>
    <property type="match status" value="1"/>
</dbReference>
<evidence type="ECO:0000259" key="5">
    <source>
        <dbReference type="PROSITE" id="PS51635"/>
    </source>
</evidence>
<dbReference type="AlphaFoldDB" id="A0A1G9L1L9"/>
<dbReference type="GO" id="GO:0016042">
    <property type="term" value="P:lipid catabolic process"/>
    <property type="evidence" value="ECO:0007669"/>
    <property type="project" value="UniProtKB-UniRule"/>
</dbReference>
<evidence type="ECO:0000256" key="3">
    <source>
        <dbReference type="ARBA" id="ARBA00023098"/>
    </source>
</evidence>
<evidence type="ECO:0000256" key="4">
    <source>
        <dbReference type="PROSITE-ProRule" id="PRU01161"/>
    </source>
</evidence>
<keyword evidence="3 4" id="KW-0443">Lipid metabolism</keyword>